<dbReference type="AlphaFoldDB" id="A0A4Z2F452"/>
<comment type="caution">
    <text evidence="1">The sequence shown here is derived from an EMBL/GenBank/DDBJ whole genome shotgun (WGS) entry which is preliminary data.</text>
</comment>
<proteinExistence type="predicted"/>
<keyword evidence="2" id="KW-1185">Reference proteome</keyword>
<dbReference type="Proteomes" id="UP000314294">
    <property type="component" value="Unassembled WGS sequence"/>
</dbReference>
<dbReference type="EMBL" id="SRLO01001764">
    <property type="protein sequence ID" value="TNN35464.1"/>
    <property type="molecule type" value="Genomic_DNA"/>
</dbReference>
<sequence length="173" mass="19118">MSPRNLASLASCGLLCSRPRYFRMVLRPPAPQRVKASSSFVKTRGSFHLSFDPGFMVLRRQSDLMYFDLVSIASIHISDQRSIGREKMSNADEGTASSLVSCDPQLQRCSSADQKETSFRLQSCRVSGAALHHTHALSGPVHMRIPSINVHTEMHALQLVAGDVMSSVHLDHK</sequence>
<gene>
    <name evidence="1" type="ORF">EYF80_054374</name>
</gene>
<reference evidence="1 2" key="1">
    <citation type="submission" date="2019-03" db="EMBL/GenBank/DDBJ databases">
        <title>First draft genome of Liparis tanakae, snailfish: a comprehensive survey of snailfish specific genes.</title>
        <authorList>
            <person name="Kim W."/>
            <person name="Song I."/>
            <person name="Jeong J.-H."/>
            <person name="Kim D."/>
            <person name="Kim S."/>
            <person name="Ryu S."/>
            <person name="Song J.Y."/>
            <person name="Lee S.K."/>
        </authorList>
    </citation>
    <scope>NUCLEOTIDE SEQUENCE [LARGE SCALE GENOMIC DNA]</scope>
    <source>
        <tissue evidence="1">Muscle</tissue>
    </source>
</reference>
<name>A0A4Z2F452_9TELE</name>
<organism evidence="1 2">
    <name type="scientific">Liparis tanakae</name>
    <name type="common">Tanaka's snailfish</name>
    <dbReference type="NCBI Taxonomy" id="230148"/>
    <lineage>
        <taxon>Eukaryota</taxon>
        <taxon>Metazoa</taxon>
        <taxon>Chordata</taxon>
        <taxon>Craniata</taxon>
        <taxon>Vertebrata</taxon>
        <taxon>Euteleostomi</taxon>
        <taxon>Actinopterygii</taxon>
        <taxon>Neopterygii</taxon>
        <taxon>Teleostei</taxon>
        <taxon>Neoteleostei</taxon>
        <taxon>Acanthomorphata</taxon>
        <taxon>Eupercaria</taxon>
        <taxon>Perciformes</taxon>
        <taxon>Cottioidei</taxon>
        <taxon>Cottales</taxon>
        <taxon>Liparidae</taxon>
        <taxon>Liparis</taxon>
    </lineage>
</organism>
<evidence type="ECO:0000313" key="1">
    <source>
        <dbReference type="EMBL" id="TNN35464.1"/>
    </source>
</evidence>
<accession>A0A4Z2F452</accession>
<protein>
    <submittedName>
        <fullName evidence="1">Uncharacterized protein</fullName>
    </submittedName>
</protein>
<evidence type="ECO:0000313" key="2">
    <source>
        <dbReference type="Proteomes" id="UP000314294"/>
    </source>
</evidence>